<evidence type="ECO:0000313" key="2">
    <source>
        <dbReference type="EMBL" id="KAK1631432.1"/>
    </source>
</evidence>
<feature type="region of interest" description="Disordered" evidence="1">
    <location>
        <begin position="153"/>
        <end position="181"/>
    </location>
</feature>
<accession>A0AAD8RV31</accession>
<feature type="compositionally biased region" description="Pro residues" evidence="1">
    <location>
        <begin position="32"/>
        <end position="44"/>
    </location>
</feature>
<proteinExistence type="predicted"/>
<dbReference type="EMBL" id="JAUUTY010000005">
    <property type="protein sequence ID" value="KAK1631432.1"/>
    <property type="molecule type" value="Genomic_DNA"/>
</dbReference>
<feature type="region of interest" description="Disordered" evidence="1">
    <location>
        <begin position="1"/>
        <end position="44"/>
    </location>
</feature>
<comment type="caution">
    <text evidence="2">The sequence shown here is derived from an EMBL/GenBank/DDBJ whole genome shotgun (WGS) entry which is preliminary data.</text>
</comment>
<evidence type="ECO:0000313" key="3">
    <source>
        <dbReference type="Proteomes" id="UP001231189"/>
    </source>
</evidence>
<reference evidence="2" key="1">
    <citation type="submission" date="2023-07" db="EMBL/GenBank/DDBJ databases">
        <title>A chromosome-level genome assembly of Lolium multiflorum.</title>
        <authorList>
            <person name="Chen Y."/>
            <person name="Copetti D."/>
            <person name="Kolliker R."/>
            <person name="Studer B."/>
        </authorList>
    </citation>
    <scope>NUCLEOTIDE SEQUENCE</scope>
    <source>
        <strain evidence="2">02402/16</strain>
        <tissue evidence="2">Leaf</tissue>
    </source>
</reference>
<sequence length="181" mass="19771">MCVPGWGPWASRARGGRPACPPSGPGLHAAVHPPPPRAFSVRPPPPLKPHRRTSLLPHLPTLAAATNNLADAARHTDRRKHLAMAHNAEAGGNSGGGGLRSLQLTYNEADIMYWQRIPMPLQFNLPHGWHLSNARYAVPPPPPGLETRALIAERRAHMSPADRSQPANTQNSPVWPRRFQD</sequence>
<protein>
    <submittedName>
        <fullName evidence="2">Uncharacterized protein</fullName>
    </submittedName>
</protein>
<organism evidence="2 3">
    <name type="scientific">Lolium multiflorum</name>
    <name type="common">Italian ryegrass</name>
    <name type="synonym">Lolium perenne subsp. multiflorum</name>
    <dbReference type="NCBI Taxonomy" id="4521"/>
    <lineage>
        <taxon>Eukaryota</taxon>
        <taxon>Viridiplantae</taxon>
        <taxon>Streptophyta</taxon>
        <taxon>Embryophyta</taxon>
        <taxon>Tracheophyta</taxon>
        <taxon>Spermatophyta</taxon>
        <taxon>Magnoliopsida</taxon>
        <taxon>Liliopsida</taxon>
        <taxon>Poales</taxon>
        <taxon>Poaceae</taxon>
        <taxon>BOP clade</taxon>
        <taxon>Pooideae</taxon>
        <taxon>Poodae</taxon>
        <taxon>Poeae</taxon>
        <taxon>Poeae Chloroplast Group 2 (Poeae type)</taxon>
        <taxon>Loliodinae</taxon>
        <taxon>Loliinae</taxon>
        <taxon>Lolium</taxon>
    </lineage>
</organism>
<evidence type="ECO:0000256" key="1">
    <source>
        <dbReference type="SAM" id="MobiDB-lite"/>
    </source>
</evidence>
<dbReference type="AlphaFoldDB" id="A0AAD8RV31"/>
<name>A0AAD8RV31_LOLMU</name>
<keyword evidence="3" id="KW-1185">Reference proteome</keyword>
<gene>
    <name evidence="2" type="ORF">QYE76_005747</name>
</gene>
<dbReference type="Proteomes" id="UP001231189">
    <property type="component" value="Unassembled WGS sequence"/>
</dbReference>